<name>A0A1D3D6B4_9EIME</name>
<dbReference type="AlphaFoldDB" id="A0A1D3D6B4"/>
<dbReference type="Proteomes" id="UP000095192">
    <property type="component" value="Unassembled WGS sequence"/>
</dbReference>
<proteinExistence type="predicted"/>
<accession>A0A1D3D6B4</accession>
<feature type="region of interest" description="Disordered" evidence="1">
    <location>
        <begin position="43"/>
        <end position="76"/>
    </location>
</feature>
<evidence type="ECO:0000256" key="1">
    <source>
        <dbReference type="SAM" id="MobiDB-lite"/>
    </source>
</evidence>
<feature type="compositionally biased region" description="Low complexity" evidence="1">
    <location>
        <begin position="56"/>
        <end position="66"/>
    </location>
</feature>
<feature type="chain" id="PRO_5008914193" evidence="2">
    <location>
        <begin position="26"/>
        <end position="281"/>
    </location>
</feature>
<dbReference type="VEuPathDB" id="ToxoDB:LOC34620706"/>
<evidence type="ECO:0000313" key="4">
    <source>
        <dbReference type="Proteomes" id="UP000095192"/>
    </source>
</evidence>
<comment type="caution">
    <text evidence="3">The sequence shown here is derived from an EMBL/GenBank/DDBJ whole genome shotgun (WGS) entry which is preliminary data.</text>
</comment>
<protein>
    <submittedName>
        <fullName evidence="3">Arf1-directed GTPase-activating related protein</fullName>
    </submittedName>
</protein>
<sequence length="281" mass="29036">MYITLFVQNALCLYVAVLLIASLSSNETCLLAEVEDFSTFSPQPAAAADTAEPGTSRRAASTVAAAEPQLSSTDQRLQQAKATIARLYAAPNKLGFGNAGQPPVRPEGLESLSFFDSPQQQQGPIANWATWGGIENSTTAPDSWPQAPGTTGAPTTVSPFLRGSAGLAAPFIPAFCGGTAGPPATTLPVLPCSTAAPTADPWASCGTRLNGQATCNTTQVTLTDGNKNGNDVHSALSSLDAFALRRRETSLIGGEREGRQQIKGGTEAAVNAACQMAGYDF</sequence>
<evidence type="ECO:0000256" key="2">
    <source>
        <dbReference type="SAM" id="SignalP"/>
    </source>
</evidence>
<dbReference type="InParanoid" id="A0A1D3D6B4"/>
<reference evidence="3 4" key="1">
    <citation type="journal article" date="2016" name="BMC Genomics">
        <title>Comparative genomics reveals Cyclospora cayetanensis possesses coccidia-like metabolism and invasion components but unique surface antigens.</title>
        <authorList>
            <person name="Liu S."/>
            <person name="Wang L."/>
            <person name="Zheng H."/>
            <person name="Xu Z."/>
            <person name="Roellig D.M."/>
            <person name="Li N."/>
            <person name="Frace M.A."/>
            <person name="Tang K."/>
            <person name="Arrowood M.J."/>
            <person name="Moss D.M."/>
            <person name="Zhang L."/>
            <person name="Feng Y."/>
            <person name="Xiao L."/>
        </authorList>
    </citation>
    <scope>NUCLEOTIDE SEQUENCE [LARGE SCALE GENOMIC DNA]</scope>
    <source>
        <strain evidence="3 4">CHN_HEN01</strain>
    </source>
</reference>
<organism evidence="3 4">
    <name type="scientific">Cyclospora cayetanensis</name>
    <dbReference type="NCBI Taxonomy" id="88456"/>
    <lineage>
        <taxon>Eukaryota</taxon>
        <taxon>Sar</taxon>
        <taxon>Alveolata</taxon>
        <taxon>Apicomplexa</taxon>
        <taxon>Conoidasida</taxon>
        <taxon>Coccidia</taxon>
        <taxon>Eucoccidiorida</taxon>
        <taxon>Eimeriorina</taxon>
        <taxon>Eimeriidae</taxon>
        <taxon>Cyclospora</taxon>
    </lineage>
</organism>
<feature type="signal peptide" evidence="2">
    <location>
        <begin position="1"/>
        <end position="25"/>
    </location>
</feature>
<evidence type="ECO:0000313" key="3">
    <source>
        <dbReference type="EMBL" id="OEH78988.1"/>
    </source>
</evidence>
<dbReference type="EMBL" id="JROU02000555">
    <property type="protein sequence ID" value="OEH78988.1"/>
    <property type="molecule type" value="Genomic_DNA"/>
</dbReference>
<keyword evidence="2" id="KW-0732">Signal</keyword>
<dbReference type="VEuPathDB" id="ToxoDB:cyc_04127"/>
<keyword evidence="4" id="KW-1185">Reference proteome</keyword>
<gene>
    <name evidence="3" type="ORF">cyc_04127</name>
</gene>